<accession>A0A8J3D7R4</accession>
<organism evidence="10 11">
    <name type="scientific">Persicitalea jodogahamensis</name>
    <dbReference type="NCBI Taxonomy" id="402147"/>
    <lineage>
        <taxon>Bacteria</taxon>
        <taxon>Pseudomonadati</taxon>
        <taxon>Bacteroidota</taxon>
        <taxon>Cytophagia</taxon>
        <taxon>Cytophagales</taxon>
        <taxon>Spirosomataceae</taxon>
        <taxon>Persicitalea</taxon>
    </lineage>
</organism>
<evidence type="ECO:0000256" key="5">
    <source>
        <dbReference type="ARBA" id="ARBA00022679"/>
    </source>
</evidence>
<dbReference type="SUPFAM" id="SSF53335">
    <property type="entry name" value="S-adenosyl-L-methionine-dependent methyltransferases"/>
    <property type="match status" value="1"/>
</dbReference>
<evidence type="ECO:0000313" key="10">
    <source>
        <dbReference type="EMBL" id="GHB65023.1"/>
    </source>
</evidence>
<keyword evidence="6" id="KW-0949">S-adenosyl-L-methionine</keyword>
<dbReference type="GO" id="GO:0005737">
    <property type="term" value="C:cytoplasm"/>
    <property type="evidence" value="ECO:0007669"/>
    <property type="project" value="UniProtKB-SubCell"/>
</dbReference>
<comment type="caution">
    <text evidence="10">The sequence shown here is derived from an EMBL/GenBank/DDBJ whole genome shotgun (WGS) entry which is preliminary data.</text>
</comment>
<reference evidence="10 11" key="1">
    <citation type="journal article" date="2014" name="Int. J. Syst. Evol. Microbiol.">
        <title>Complete genome sequence of Corynebacterium casei LMG S-19264T (=DSM 44701T), isolated from a smear-ripened cheese.</title>
        <authorList>
            <consortium name="US DOE Joint Genome Institute (JGI-PGF)"/>
            <person name="Walter F."/>
            <person name="Albersmeier A."/>
            <person name="Kalinowski J."/>
            <person name="Ruckert C."/>
        </authorList>
    </citation>
    <scope>NUCLEOTIDE SEQUENCE [LARGE SCALE GENOMIC DNA]</scope>
    <source>
        <strain evidence="10 11">KCTC 12866</strain>
    </source>
</reference>
<evidence type="ECO:0000259" key="9">
    <source>
        <dbReference type="SMART" id="SM00359"/>
    </source>
</evidence>
<dbReference type="Gene3D" id="2.30.130.10">
    <property type="entry name" value="PUA domain"/>
    <property type="match status" value="1"/>
</dbReference>
<proteinExistence type="inferred from homology"/>
<keyword evidence="11" id="KW-1185">Reference proteome</keyword>
<dbReference type="PROSITE" id="PS50890">
    <property type="entry name" value="PUA"/>
    <property type="match status" value="1"/>
</dbReference>
<gene>
    <name evidence="10" type="ORF">GCM10007390_18900</name>
</gene>
<dbReference type="Gene3D" id="3.30.750.80">
    <property type="entry name" value="RNA methyltransferase domain (HRMD) like"/>
    <property type="match status" value="1"/>
</dbReference>
<keyword evidence="2" id="KW-0963">Cytoplasm</keyword>
<dbReference type="InterPro" id="IPR015947">
    <property type="entry name" value="PUA-like_sf"/>
</dbReference>
<keyword evidence="5" id="KW-0808">Transferase</keyword>
<dbReference type="CDD" id="cd02440">
    <property type="entry name" value="AdoMet_MTases"/>
    <property type="match status" value="1"/>
</dbReference>
<dbReference type="CDD" id="cd21153">
    <property type="entry name" value="PUA_RlmI"/>
    <property type="match status" value="1"/>
</dbReference>
<evidence type="ECO:0000256" key="6">
    <source>
        <dbReference type="ARBA" id="ARBA00022691"/>
    </source>
</evidence>
<comment type="similarity">
    <text evidence="8">Belongs to the methyltransferase superfamily. RlmI family.</text>
</comment>
<dbReference type="CDD" id="cd11572">
    <property type="entry name" value="RlmI_M_like"/>
    <property type="match status" value="1"/>
</dbReference>
<dbReference type="InterPro" id="IPR036974">
    <property type="entry name" value="PUA_sf"/>
</dbReference>
<dbReference type="AlphaFoldDB" id="A0A8J3D7R4"/>
<feature type="domain" description="PUA" evidence="9">
    <location>
        <begin position="10"/>
        <end position="93"/>
    </location>
</feature>
<dbReference type="InterPro" id="IPR019614">
    <property type="entry name" value="SAM-dep_methyl-trfase"/>
</dbReference>
<dbReference type="InterPro" id="IPR029063">
    <property type="entry name" value="SAM-dependent_MTases_sf"/>
</dbReference>
<dbReference type="GO" id="GO:0003723">
    <property type="term" value="F:RNA binding"/>
    <property type="evidence" value="ECO:0007669"/>
    <property type="project" value="UniProtKB-KW"/>
</dbReference>
<dbReference type="Pfam" id="PF10672">
    <property type="entry name" value="Methyltrans_SAM"/>
    <property type="match status" value="1"/>
</dbReference>
<evidence type="ECO:0000256" key="8">
    <source>
        <dbReference type="ARBA" id="ARBA00038091"/>
    </source>
</evidence>
<dbReference type="SMART" id="SM00359">
    <property type="entry name" value="PUA"/>
    <property type="match status" value="1"/>
</dbReference>
<dbReference type="GO" id="GO:0032259">
    <property type="term" value="P:methylation"/>
    <property type="evidence" value="ECO:0007669"/>
    <property type="project" value="UniProtKB-KW"/>
</dbReference>
<evidence type="ECO:0000256" key="2">
    <source>
        <dbReference type="ARBA" id="ARBA00022490"/>
    </source>
</evidence>
<dbReference type="InterPro" id="IPR041532">
    <property type="entry name" value="RlmI-like_PUA"/>
</dbReference>
<evidence type="ECO:0000313" key="11">
    <source>
        <dbReference type="Proteomes" id="UP000598271"/>
    </source>
</evidence>
<name>A0A8J3D7R4_9BACT</name>
<dbReference type="PANTHER" id="PTHR42873:SF1">
    <property type="entry name" value="S-ADENOSYLMETHIONINE-DEPENDENT METHYLTRANSFERASE DOMAIN-CONTAINING PROTEIN"/>
    <property type="match status" value="1"/>
</dbReference>
<comment type="subcellular location">
    <subcellularLocation>
        <location evidence="1">Cytoplasm</location>
    </subcellularLocation>
</comment>
<dbReference type="RefSeq" id="WP_229580588.1">
    <property type="nucleotide sequence ID" value="NZ_BMXF01000001.1"/>
</dbReference>
<evidence type="ECO:0000256" key="3">
    <source>
        <dbReference type="ARBA" id="ARBA00022552"/>
    </source>
</evidence>
<dbReference type="GO" id="GO:0008168">
    <property type="term" value="F:methyltransferase activity"/>
    <property type="evidence" value="ECO:0007669"/>
    <property type="project" value="UniProtKB-KW"/>
</dbReference>
<evidence type="ECO:0000256" key="4">
    <source>
        <dbReference type="ARBA" id="ARBA00022603"/>
    </source>
</evidence>
<dbReference type="SUPFAM" id="SSF88697">
    <property type="entry name" value="PUA domain-like"/>
    <property type="match status" value="1"/>
</dbReference>
<keyword evidence="3" id="KW-0698">rRNA processing</keyword>
<protein>
    <submittedName>
        <fullName evidence="10">SAM-dependent methyltransferase</fullName>
    </submittedName>
</protein>
<dbReference type="Gene3D" id="3.40.50.150">
    <property type="entry name" value="Vaccinia Virus protein VP39"/>
    <property type="match status" value="1"/>
</dbReference>
<sequence length="398" mass="44197">MSTLANKISANLYLQKGREQAVERRHPWVFSGAISRQDGEPQDGDLVDVLNRNMEFLARGHYHDGSIMVRILTYEQEDIDVDFWVSRLGNAYDTRKALFLGDTDSYRLVHGEGDGLPGLIVDVYNGVAVVQAHTIGMHRCLDDIAQALQKVMGDELKAVYNKSRQTLPGKYASDFADGYLFGESETPHRITENGNAFLVDWVKGQKTGFFLDQRENRQLLARYAPGKSVLNTFSYSGGFSVYALDAGASSVVSLDASGRAIALADENVALNEHSERHHSVAEDTMAYFKLQDTSYDIVVLDPPAFAKSMSARHRAVQGYKRLNIEGIKKVKPGGLLFTFSCSQVVDRDLFYNTVVAACMEVGRKARVLHQLSQGPDHPVNAFHPEGSYLKGLVLRIDD</sequence>
<dbReference type="InterPro" id="IPR002478">
    <property type="entry name" value="PUA"/>
</dbReference>
<evidence type="ECO:0000256" key="1">
    <source>
        <dbReference type="ARBA" id="ARBA00004496"/>
    </source>
</evidence>
<dbReference type="EMBL" id="BMXF01000001">
    <property type="protein sequence ID" value="GHB65023.1"/>
    <property type="molecule type" value="Genomic_DNA"/>
</dbReference>
<keyword evidence="7" id="KW-0694">RNA-binding</keyword>
<dbReference type="GO" id="GO:0006364">
    <property type="term" value="P:rRNA processing"/>
    <property type="evidence" value="ECO:0007669"/>
    <property type="project" value="UniProtKB-KW"/>
</dbReference>
<dbReference type="PANTHER" id="PTHR42873">
    <property type="entry name" value="RIBOSOMAL RNA LARGE SUBUNIT METHYLTRANSFERASE"/>
    <property type="match status" value="1"/>
</dbReference>
<dbReference type="Proteomes" id="UP000598271">
    <property type="component" value="Unassembled WGS sequence"/>
</dbReference>
<evidence type="ECO:0000256" key="7">
    <source>
        <dbReference type="ARBA" id="ARBA00022884"/>
    </source>
</evidence>
<keyword evidence="4 10" id="KW-0489">Methyltransferase</keyword>
<dbReference type="Pfam" id="PF17785">
    <property type="entry name" value="PUA_3"/>
    <property type="match status" value="1"/>
</dbReference>